<feature type="region of interest" description="Disordered" evidence="1">
    <location>
        <begin position="20"/>
        <end position="69"/>
    </location>
</feature>
<keyword evidence="3" id="KW-1185">Reference proteome</keyword>
<feature type="compositionally biased region" description="Acidic residues" evidence="1">
    <location>
        <begin position="167"/>
        <end position="176"/>
    </location>
</feature>
<feature type="compositionally biased region" description="Polar residues" evidence="1">
    <location>
        <begin position="429"/>
        <end position="454"/>
    </location>
</feature>
<feature type="compositionally biased region" description="Low complexity" evidence="1">
    <location>
        <begin position="842"/>
        <end position="856"/>
    </location>
</feature>
<sequence length="975" mass="101534">MAAPAQHHFIGVNDGHQSSVMFQHSGMAPPHQQQQQQPQSYQHQQHHPHFFGSGPLSQQQQQHFAAHDGSGMQMYQQQQQQQQQHPHHHALAAQYQQYHQQMPPNMSSMSTPSGAVYAPAVAGPSQHHHAPLQGWSGVNINDGAGWHHHASAKLEDEGDMTLGDGEGCGDGEENEDDKGKTSFSCPHCDKTYKGKHARSIWRRHLQDKHGIPLSVQPRRTRWDADANRPKNAEERRERMLESKRRWARKKRALDKIEAKKAEAEASGASPSMIAAIGASPSSNDDVDSPALGGGRGSEALPLPEVSQEQSSTSSQPAAGVAPHGAVSGLQLHPQSLFDGNGTRPPADGAYPMAATNAAAPHPQFISSDASNTTAANGVWSARGNNVPPSSSSASTLTGAFASPMRQMPARRGVASPATALTATTPSRPGATSRSGPSTNPFSLEQHKVSPSATQAKALHPAHVLSEMQQQSGSPSRLAATSSPSSKAADGSRVLPPLVGTPMRPYMIRDGVADSSMFLYGSSDRAAGRNSVTRMAAKRARRNGSTAGTNLSDDENDPRGAGESRNSSPISRSNAGGSSSVSRRRGPARRKSSIADEDSLMSKSRAGIADDDDEDDDGLMGSFPGSADDSGIYMPDFTPFHKSIGRAAGLGGAAIGMTPGPMGGAFDSLAFPRTVGRPTPSKRRRGAGQDGNSSGSEEAASSAGPLGGHRGGDQFSSPHHPNLAHSLGLAPQSALRSSAGGRGGNTGGSGAAHGGARGRSGTNGASLPFSISSTPLPASTTNGLLGMTLGFTPFGTKGSASVGGHGVLSTMSPAGGSLLWPDSVRASSKRRVNGSGAVEDTPSLSSSSKRLRFSGASGSDSKKGNATKEKGSKGALDCSSGSSDDEQRHAKAPKIADEDDEDDDEQTNVLSKESLGPGARYHTVDETPSRPPALRGLSRKGGKAKGPGIAEAEEDDEDDDEERSVLKPLRFNAAAI</sequence>
<feature type="compositionally biased region" description="Polar residues" evidence="1">
    <location>
        <begin position="382"/>
        <end position="397"/>
    </location>
</feature>
<dbReference type="STRING" id="1569628.A0A316UP40"/>
<reference evidence="2 3" key="1">
    <citation type="journal article" date="2018" name="Mol. Biol. Evol.">
        <title>Broad Genomic Sampling Reveals a Smut Pathogenic Ancestry of the Fungal Clade Ustilaginomycotina.</title>
        <authorList>
            <person name="Kijpornyongpan T."/>
            <person name="Mondo S.J."/>
            <person name="Barry K."/>
            <person name="Sandor L."/>
            <person name="Lee J."/>
            <person name="Lipzen A."/>
            <person name="Pangilinan J."/>
            <person name="LaButti K."/>
            <person name="Hainaut M."/>
            <person name="Henrissat B."/>
            <person name="Grigoriev I.V."/>
            <person name="Spatafora J.W."/>
            <person name="Aime M.C."/>
        </authorList>
    </citation>
    <scope>NUCLEOTIDE SEQUENCE [LARGE SCALE GENOMIC DNA]</scope>
    <source>
        <strain evidence="2 3">MCA 5214</strain>
    </source>
</reference>
<feature type="compositionally biased region" description="Acidic residues" evidence="1">
    <location>
        <begin position="608"/>
        <end position="617"/>
    </location>
</feature>
<feature type="compositionally biased region" description="Acidic residues" evidence="1">
    <location>
        <begin position="896"/>
        <end position="905"/>
    </location>
</feature>
<feature type="compositionally biased region" description="Basic residues" evidence="1">
    <location>
        <begin position="581"/>
        <end position="591"/>
    </location>
</feature>
<feature type="region of interest" description="Disordered" evidence="1">
    <location>
        <begin position="665"/>
        <end position="768"/>
    </location>
</feature>
<evidence type="ECO:0000313" key="3">
    <source>
        <dbReference type="Proteomes" id="UP000245884"/>
    </source>
</evidence>
<feature type="compositionally biased region" description="Basic and acidic residues" evidence="1">
    <location>
        <begin position="220"/>
        <end position="244"/>
    </location>
</feature>
<name>A0A316UP40_9BASI</name>
<feature type="region of interest" description="Disordered" evidence="1">
    <location>
        <begin position="152"/>
        <end position="181"/>
    </location>
</feature>
<feature type="region of interest" description="Disordered" evidence="1">
    <location>
        <begin position="274"/>
        <end position="500"/>
    </location>
</feature>
<dbReference type="GeneID" id="37030109"/>
<protein>
    <submittedName>
        <fullName evidence="2">Uncharacterized protein</fullName>
    </submittedName>
</protein>
<evidence type="ECO:0000313" key="2">
    <source>
        <dbReference type="EMBL" id="PWN27056.1"/>
    </source>
</evidence>
<feature type="compositionally biased region" description="Low complexity" evidence="1">
    <location>
        <begin position="692"/>
        <end position="703"/>
    </location>
</feature>
<gene>
    <name evidence="2" type="ORF">BDZ90DRAFT_260729</name>
</gene>
<dbReference type="OrthoDB" id="2333993at2759"/>
<dbReference type="RefSeq" id="XP_025361668.1">
    <property type="nucleotide sequence ID" value="XM_025508286.1"/>
</dbReference>
<feature type="compositionally biased region" description="Acidic residues" evidence="1">
    <location>
        <begin position="950"/>
        <end position="961"/>
    </location>
</feature>
<dbReference type="Proteomes" id="UP000245884">
    <property type="component" value="Unassembled WGS sequence"/>
</dbReference>
<feature type="compositionally biased region" description="Basic and acidic residues" evidence="1">
    <location>
        <begin position="859"/>
        <end position="871"/>
    </location>
</feature>
<organism evidence="2 3">
    <name type="scientific">Jaminaea rosea</name>
    <dbReference type="NCBI Taxonomy" id="1569628"/>
    <lineage>
        <taxon>Eukaryota</taxon>
        <taxon>Fungi</taxon>
        <taxon>Dikarya</taxon>
        <taxon>Basidiomycota</taxon>
        <taxon>Ustilaginomycotina</taxon>
        <taxon>Exobasidiomycetes</taxon>
        <taxon>Microstromatales</taxon>
        <taxon>Microstromatales incertae sedis</taxon>
        <taxon>Jaminaea</taxon>
    </lineage>
</organism>
<feature type="compositionally biased region" description="Gly residues" evidence="1">
    <location>
        <begin position="739"/>
        <end position="757"/>
    </location>
</feature>
<feature type="compositionally biased region" description="Low complexity" evidence="1">
    <location>
        <begin position="349"/>
        <end position="362"/>
    </location>
</feature>
<proteinExistence type="predicted"/>
<evidence type="ECO:0000256" key="1">
    <source>
        <dbReference type="SAM" id="MobiDB-lite"/>
    </source>
</evidence>
<feature type="compositionally biased region" description="Low complexity" evidence="1">
    <location>
        <begin position="306"/>
        <end position="315"/>
    </location>
</feature>
<feature type="region of interest" description="Disordered" evidence="1">
    <location>
        <begin position="208"/>
        <end position="252"/>
    </location>
</feature>
<feature type="compositionally biased region" description="Low complexity" evidence="1">
    <location>
        <begin position="566"/>
        <end position="580"/>
    </location>
</feature>
<feature type="compositionally biased region" description="Polar residues" evidence="1">
    <location>
        <begin position="364"/>
        <end position="375"/>
    </location>
</feature>
<accession>A0A316UP40</accession>
<feature type="compositionally biased region" description="Low complexity" evidence="1">
    <location>
        <begin position="414"/>
        <end position="426"/>
    </location>
</feature>
<feature type="compositionally biased region" description="Polar residues" evidence="1">
    <location>
        <begin position="466"/>
        <end position="485"/>
    </location>
</feature>
<feature type="region of interest" description="Disordered" evidence="1">
    <location>
        <begin position="526"/>
        <end position="630"/>
    </location>
</feature>
<feature type="region of interest" description="Disordered" evidence="1">
    <location>
        <begin position="829"/>
        <end position="975"/>
    </location>
</feature>
<dbReference type="EMBL" id="KZ819669">
    <property type="protein sequence ID" value="PWN27056.1"/>
    <property type="molecule type" value="Genomic_DNA"/>
</dbReference>
<dbReference type="AlphaFoldDB" id="A0A316UP40"/>
<feature type="compositionally biased region" description="Low complexity" evidence="1">
    <location>
        <begin position="29"/>
        <end position="43"/>
    </location>
</feature>